<reference evidence="2" key="1">
    <citation type="submission" date="2019-02" db="EMBL/GenBank/DDBJ databases">
        <authorList>
            <person name="Gruber-Vodicka R. H."/>
            <person name="Seah K. B. B."/>
        </authorList>
    </citation>
    <scope>NUCLEOTIDE SEQUENCE</scope>
    <source>
        <strain evidence="1">BECK_BZ163</strain>
        <strain evidence="2">BECK_BZ165</strain>
    </source>
</reference>
<proteinExistence type="predicted"/>
<gene>
    <name evidence="1" type="ORF">BECKFM1743A_GA0114220_100599</name>
    <name evidence="2" type="ORF">BECKFM1743C_GA0114222_101921</name>
</gene>
<evidence type="ECO:0000313" key="1">
    <source>
        <dbReference type="EMBL" id="VFJ48433.1"/>
    </source>
</evidence>
<dbReference type="EMBL" id="CAADEZ010000059">
    <property type="protein sequence ID" value="VFJ48433.1"/>
    <property type="molecule type" value="Genomic_DNA"/>
</dbReference>
<sequence length="99" mass="11519">MTPNHGKSWCFCNAASRNLGIETVERVFFRHAFRNIEAIIVTTRSLSGRIFLLGEGKPSIRCDERFRVKESPLVGWNRRALLTFVFFVIRPHAVFHAWE</sequence>
<name>A0A450SSX1_9GAMM</name>
<accession>A0A450SSX1</accession>
<organism evidence="2">
    <name type="scientific">Candidatus Kentrum sp. FM</name>
    <dbReference type="NCBI Taxonomy" id="2126340"/>
    <lineage>
        <taxon>Bacteria</taxon>
        <taxon>Pseudomonadati</taxon>
        <taxon>Pseudomonadota</taxon>
        <taxon>Gammaproteobacteria</taxon>
        <taxon>Candidatus Kentrum</taxon>
    </lineage>
</organism>
<dbReference type="EMBL" id="CAADFA010000192">
    <property type="protein sequence ID" value="VFJ57149.1"/>
    <property type="molecule type" value="Genomic_DNA"/>
</dbReference>
<evidence type="ECO:0000313" key="2">
    <source>
        <dbReference type="EMBL" id="VFJ57149.1"/>
    </source>
</evidence>
<dbReference type="AlphaFoldDB" id="A0A450SSX1"/>
<protein>
    <submittedName>
        <fullName evidence="2">Uncharacterized protein</fullName>
    </submittedName>
</protein>